<dbReference type="InterPro" id="IPR051933">
    <property type="entry name" value="Resuscitation_pf_RpfB"/>
</dbReference>
<dbReference type="EMBL" id="VCIW01000032">
    <property type="protein sequence ID" value="TLS48590.1"/>
    <property type="molecule type" value="Genomic_DNA"/>
</dbReference>
<dbReference type="Gene3D" id="2.40.40.10">
    <property type="entry name" value="RlpA-like domain"/>
    <property type="match status" value="1"/>
</dbReference>
<accession>A0A5R9G396</accession>
<dbReference type="PANTHER" id="PTHR39160:SF4">
    <property type="entry name" value="RESUSCITATION-PROMOTING FACTOR RPFB"/>
    <property type="match status" value="1"/>
</dbReference>
<reference evidence="4 5" key="1">
    <citation type="submission" date="2019-05" db="EMBL/GenBank/DDBJ databases">
        <authorList>
            <person name="Narsing Rao M.P."/>
            <person name="Li W.J."/>
        </authorList>
    </citation>
    <scope>NUCLEOTIDE SEQUENCE [LARGE SCALE GENOMIC DNA]</scope>
    <source>
        <strain evidence="4 5">SYSU_K30003</strain>
    </source>
</reference>
<name>A0A5R9G396_9BACL</name>
<evidence type="ECO:0000313" key="5">
    <source>
        <dbReference type="Proteomes" id="UP000309676"/>
    </source>
</evidence>
<dbReference type="Pfam" id="PF07501">
    <property type="entry name" value="G5"/>
    <property type="match status" value="1"/>
</dbReference>
<dbReference type="AlphaFoldDB" id="A0A5R9G396"/>
<dbReference type="Pfam" id="PF06725">
    <property type="entry name" value="3D"/>
    <property type="match status" value="1"/>
</dbReference>
<dbReference type="Pfam" id="PF03990">
    <property type="entry name" value="DUF348"/>
    <property type="match status" value="2"/>
</dbReference>
<dbReference type="GO" id="GO:0009254">
    <property type="term" value="P:peptidoglycan turnover"/>
    <property type="evidence" value="ECO:0007669"/>
    <property type="project" value="InterPro"/>
</dbReference>
<dbReference type="OrthoDB" id="9798935at2"/>
<dbReference type="InterPro" id="IPR011098">
    <property type="entry name" value="G5_dom"/>
</dbReference>
<organism evidence="4 5">
    <name type="scientific">Paenibacillus antri</name>
    <dbReference type="NCBI Taxonomy" id="2582848"/>
    <lineage>
        <taxon>Bacteria</taxon>
        <taxon>Bacillati</taxon>
        <taxon>Bacillota</taxon>
        <taxon>Bacilli</taxon>
        <taxon>Bacillales</taxon>
        <taxon>Paenibacillaceae</taxon>
        <taxon>Paenibacillus</taxon>
    </lineage>
</organism>
<evidence type="ECO:0000256" key="1">
    <source>
        <dbReference type="ARBA" id="ARBA00022729"/>
    </source>
</evidence>
<dbReference type="InterPro" id="IPR007137">
    <property type="entry name" value="DUF348"/>
</dbReference>
<comment type="caution">
    <text evidence="4">The sequence shown here is derived from an EMBL/GenBank/DDBJ whole genome shotgun (WGS) entry which is preliminary data.</text>
</comment>
<evidence type="ECO:0000256" key="2">
    <source>
        <dbReference type="SAM" id="Phobius"/>
    </source>
</evidence>
<feature type="domain" description="G5" evidence="3">
    <location>
        <begin position="165"/>
        <end position="245"/>
    </location>
</feature>
<gene>
    <name evidence="4" type="ORF">FE782_29650</name>
</gene>
<dbReference type="CDD" id="cd14667">
    <property type="entry name" value="3D_containing_proteins"/>
    <property type="match status" value="1"/>
</dbReference>
<dbReference type="InterPro" id="IPR059180">
    <property type="entry name" value="3D_YorM"/>
</dbReference>
<feature type="transmembrane region" description="Helical" evidence="2">
    <location>
        <begin position="30"/>
        <end position="50"/>
    </location>
</feature>
<keyword evidence="2" id="KW-1133">Transmembrane helix</keyword>
<dbReference type="InterPro" id="IPR036908">
    <property type="entry name" value="RlpA-like_sf"/>
</dbReference>
<dbReference type="GO" id="GO:0004553">
    <property type="term" value="F:hydrolase activity, hydrolyzing O-glycosyl compounds"/>
    <property type="evidence" value="ECO:0007669"/>
    <property type="project" value="InterPro"/>
</dbReference>
<proteinExistence type="predicted"/>
<dbReference type="Proteomes" id="UP000309676">
    <property type="component" value="Unassembled WGS sequence"/>
</dbReference>
<sequence>MGDIPVQGTHEESLSDMSYAWRWARAHKKVLLSVAVSALAAVGLFSALMYGTQFKRVSIVADGNTIEVVTTTETVADVLEEQGVVLGEHDESSLPLTSRLKHGAAVEIDRAFPVSVTADGKSVEVYTTGANVRDVLNEAGVTLGELDRIEPALDERLTASADVKIVRVQRVVEETEHTLPFETVKQEDKSLLKGKEKVVQQGQEGVLVKQIEKVFEDGVLVSEQVLARTVEQESLAKIVAIGTKVEPKPVTNAVAVLSAETQEVTLDGMTFGVKGVLKNVTLTAYSAGLASTGKQKGDKGYGITASGTTVSEGRTIAVDTNVIPMGWWVYIDGVGFRRAEDKGSAIKGKKIDVYFDSEAHAHKFGTKKGYTVYVIGPKKPVAN</sequence>
<evidence type="ECO:0000259" key="3">
    <source>
        <dbReference type="PROSITE" id="PS51109"/>
    </source>
</evidence>
<dbReference type="SUPFAM" id="SSF50685">
    <property type="entry name" value="Barwin-like endoglucanases"/>
    <property type="match status" value="1"/>
</dbReference>
<keyword evidence="5" id="KW-1185">Reference proteome</keyword>
<dbReference type="RefSeq" id="WP_138197971.1">
    <property type="nucleotide sequence ID" value="NZ_VCIW01000032.1"/>
</dbReference>
<dbReference type="Gene3D" id="2.20.230.10">
    <property type="entry name" value="Resuscitation-promoting factor rpfb"/>
    <property type="match status" value="1"/>
</dbReference>
<keyword evidence="2" id="KW-0472">Membrane</keyword>
<keyword evidence="2" id="KW-0812">Transmembrane</keyword>
<dbReference type="PROSITE" id="PS51109">
    <property type="entry name" value="G5"/>
    <property type="match status" value="1"/>
</dbReference>
<evidence type="ECO:0000313" key="4">
    <source>
        <dbReference type="EMBL" id="TLS48590.1"/>
    </source>
</evidence>
<dbReference type="InterPro" id="IPR010611">
    <property type="entry name" value="3D_dom"/>
</dbReference>
<keyword evidence="1" id="KW-0732">Signal</keyword>
<dbReference type="SMART" id="SM01208">
    <property type="entry name" value="G5"/>
    <property type="match status" value="1"/>
</dbReference>
<protein>
    <submittedName>
        <fullName evidence="4">DUF348 domain-containing protein</fullName>
    </submittedName>
</protein>
<dbReference type="PANTHER" id="PTHR39160">
    <property type="entry name" value="CELL WALL-BINDING PROTEIN YOCH"/>
    <property type="match status" value="1"/>
</dbReference>
<dbReference type="GO" id="GO:0019867">
    <property type="term" value="C:outer membrane"/>
    <property type="evidence" value="ECO:0007669"/>
    <property type="project" value="InterPro"/>
</dbReference>